<organism evidence="3 4">
    <name type="scientific">Trinickia dabaoshanensis</name>
    <dbReference type="NCBI Taxonomy" id="564714"/>
    <lineage>
        <taxon>Bacteria</taxon>
        <taxon>Pseudomonadati</taxon>
        <taxon>Pseudomonadota</taxon>
        <taxon>Betaproteobacteria</taxon>
        <taxon>Burkholderiales</taxon>
        <taxon>Burkholderiaceae</taxon>
        <taxon>Trinickia</taxon>
    </lineage>
</organism>
<dbReference type="RefSeq" id="WP_102649466.1">
    <property type="nucleotide sequence ID" value="NZ_PNYA01000049.1"/>
</dbReference>
<dbReference type="Proteomes" id="UP000235616">
    <property type="component" value="Unassembled WGS sequence"/>
</dbReference>
<comment type="caution">
    <text evidence="3">The sequence shown here is derived from an EMBL/GenBank/DDBJ whole genome shotgun (WGS) entry which is preliminary data.</text>
</comment>
<sequence length="333" mass="36630">MDDTKIALGFYAENYELLGQWQLKPGNRIFLGEREPRACRFCGKSRPEATFSLKAHAIPELLGNKSLFSLYECDECNTFFGSGIENDFGNWSKPMRSMQRIRGKGGVPTLKSDVDGWRIECDSNRQFNVNHARGDAVFTVNEKEKRVSFLLNRDPHVPIAVLKAFVKMGLSVMPEAELPNFAKALQWIRNPEHRKEFDLLAPVHRSFIPGPSSPDFISLALLKRSGSDATLPYAFLLLSAANEMFQVMLPSPERDPVPGGPARSMPPFPAVRTPYGPAGCNSLDLSGTEVVVNDSVSVDMSFEQVIATPLPGTAEASRETGPSDEVADGPADP</sequence>
<evidence type="ECO:0000259" key="2">
    <source>
        <dbReference type="Pfam" id="PF14279"/>
    </source>
</evidence>
<proteinExistence type="predicted"/>
<feature type="region of interest" description="Disordered" evidence="1">
    <location>
        <begin position="251"/>
        <end position="270"/>
    </location>
</feature>
<dbReference type="Pfam" id="PF14279">
    <property type="entry name" value="HNH_5"/>
    <property type="match status" value="1"/>
</dbReference>
<dbReference type="OrthoDB" id="255953at2"/>
<protein>
    <recommendedName>
        <fullName evidence="2">HNH endonuclease 5 domain-containing protein</fullName>
    </recommendedName>
</protein>
<dbReference type="EMBL" id="PNYA01000049">
    <property type="protein sequence ID" value="PMS14376.1"/>
    <property type="molecule type" value="Genomic_DNA"/>
</dbReference>
<dbReference type="AlphaFoldDB" id="A0A2N7VB51"/>
<dbReference type="InterPro" id="IPR029471">
    <property type="entry name" value="HNH_5"/>
</dbReference>
<feature type="region of interest" description="Disordered" evidence="1">
    <location>
        <begin position="309"/>
        <end position="333"/>
    </location>
</feature>
<reference evidence="3 4" key="1">
    <citation type="submission" date="2018-01" db="EMBL/GenBank/DDBJ databases">
        <title>Whole genome analyses suggest that Burkholderia sensu lato contains two further novel genera in the rhizoxinica-symbiotica group Mycetohabitans gen. nov., and Trinickia gen. nov.: implications for the evolution of diazotrophy and nodulation in the Burkholderiaceae.</title>
        <authorList>
            <person name="Estrada-de los Santos P."/>
            <person name="Palmer M."/>
            <person name="Chavez-Ramirez B."/>
            <person name="Beukes C."/>
            <person name="Steenkamp E.T."/>
            <person name="Hirsch A.M."/>
            <person name="Manyaka P."/>
            <person name="Maluk M."/>
            <person name="Lafos M."/>
            <person name="Crook M."/>
            <person name="Gross E."/>
            <person name="Simon M.F."/>
            <person name="Bueno dos Reis Junior F."/>
            <person name="Poole P.S."/>
            <person name="Venter S.N."/>
            <person name="James E.K."/>
        </authorList>
    </citation>
    <scope>NUCLEOTIDE SEQUENCE [LARGE SCALE GENOMIC DNA]</scope>
    <source>
        <strain evidence="3 4">GIMN1.004</strain>
    </source>
</reference>
<evidence type="ECO:0000313" key="4">
    <source>
        <dbReference type="Proteomes" id="UP000235616"/>
    </source>
</evidence>
<gene>
    <name evidence="3" type="ORF">C0Z18_31945</name>
</gene>
<evidence type="ECO:0000313" key="3">
    <source>
        <dbReference type="EMBL" id="PMS14376.1"/>
    </source>
</evidence>
<name>A0A2N7VB51_9BURK</name>
<keyword evidence="4" id="KW-1185">Reference proteome</keyword>
<evidence type="ECO:0000256" key="1">
    <source>
        <dbReference type="SAM" id="MobiDB-lite"/>
    </source>
</evidence>
<accession>A0A2N7VB51</accession>
<feature type="domain" description="HNH endonuclease 5" evidence="2">
    <location>
        <begin position="39"/>
        <end position="89"/>
    </location>
</feature>